<reference evidence="1 2" key="1">
    <citation type="submission" date="2019-08" db="EMBL/GenBank/DDBJ databases">
        <title>The genome of the soybean aphid Biotype 1, its phylome, world population structure and adaptation to the North American continent.</title>
        <authorList>
            <person name="Giordano R."/>
            <person name="Donthu R.K."/>
            <person name="Hernandez A.G."/>
            <person name="Wright C.L."/>
            <person name="Zimin A.V."/>
        </authorList>
    </citation>
    <scope>NUCLEOTIDE SEQUENCE [LARGE SCALE GENOMIC DNA]</scope>
    <source>
        <tissue evidence="1">Whole aphids</tissue>
    </source>
</reference>
<proteinExistence type="predicted"/>
<dbReference type="OrthoDB" id="6781779at2759"/>
<accession>A0A6G0TK20</accession>
<organism evidence="1 2">
    <name type="scientific">Aphis glycines</name>
    <name type="common">Soybean aphid</name>
    <dbReference type="NCBI Taxonomy" id="307491"/>
    <lineage>
        <taxon>Eukaryota</taxon>
        <taxon>Metazoa</taxon>
        <taxon>Ecdysozoa</taxon>
        <taxon>Arthropoda</taxon>
        <taxon>Hexapoda</taxon>
        <taxon>Insecta</taxon>
        <taxon>Pterygota</taxon>
        <taxon>Neoptera</taxon>
        <taxon>Paraneoptera</taxon>
        <taxon>Hemiptera</taxon>
        <taxon>Sternorrhyncha</taxon>
        <taxon>Aphidomorpha</taxon>
        <taxon>Aphidoidea</taxon>
        <taxon>Aphididae</taxon>
        <taxon>Aphidini</taxon>
        <taxon>Aphis</taxon>
        <taxon>Aphis</taxon>
    </lineage>
</organism>
<gene>
    <name evidence="1" type="ORF">AGLY_009582</name>
</gene>
<dbReference type="EMBL" id="VYZN01000037">
    <property type="protein sequence ID" value="KAE9533154.1"/>
    <property type="molecule type" value="Genomic_DNA"/>
</dbReference>
<evidence type="ECO:0000313" key="1">
    <source>
        <dbReference type="EMBL" id="KAE9533154.1"/>
    </source>
</evidence>
<sequence>MSVSLPRWTRITMVWFFVIVIGLTYSASIRKDITCYVCTPNPISDNTEASEISITFSNYDIETIPTCGSNSAVNFTLKCPEGYKGCLTKTYGKSILKSCNEYPITDCKIANNVKYCFCANNLCNDATILTPIPISTDDEDLDQTSEDGSGLFDDLTQLDKHKYTKKNINTTVILNTPIKNNSFTKASADKLLLHKHIYILSLIFITYKAV</sequence>
<dbReference type="Proteomes" id="UP000475862">
    <property type="component" value="Unassembled WGS sequence"/>
</dbReference>
<keyword evidence="2" id="KW-1185">Reference proteome</keyword>
<comment type="caution">
    <text evidence="1">The sequence shown here is derived from an EMBL/GenBank/DDBJ whole genome shotgun (WGS) entry which is preliminary data.</text>
</comment>
<evidence type="ECO:0000313" key="2">
    <source>
        <dbReference type="Proteomes" id="UP000475862"/>
    </source>
</evidence>
<name>A0A6G0TK20_APHGL</name>
<dbReference type="AlphaFoldDB" id="A0A6G0TK20"/>
<protein>
    <submittedName>
        <fullName evidence="1">Uncharacterized protein</fullName>
    </submittedName>
</protein>